<dbReference type="EMBL" id="CP019699">
    <property type="protein sequence ID" value="AQS56907.1"/>
    <property type="molecule type" value="Genomic_DNA"/>
</dbReference>
<protein>
    <submittedName>
        <fullName evidence="2">Phosphatase</fullName>
    </submittedName>
</protein>
<feature type="domain" description="Polymerase/histidinol phosphatase N-terminal" evidence="1">
    <location>
        <begin position="2"/>
        <end position="67"/>
    </location>
</feature>
<evidence type="ECO:0000313" key="2">
    <source>
        <dbReference type="EMBL" id="AQS56907.1"/>
    </source>
</evidence>
<dbReference type="Pfam" id="PF02811">
    <property type="entry name" value="PHP"/>
    <property type="match status" value="1"/>
</dbReference>
<dbReference type="InterPro" id="IPR004013">
    <property type="entry name" value="PHP_dom"/>
</dbReference>
<dbReference type="AlphaFoldDB" id="A0A1U9KA18"/>
<dbReference type="KEGG" id="ntr:B0W44_15275"/>
<dbReference type="CDD" id="cd07438">
    <property type="entry name" value="PHP_HisPPase_AMP"/>
    <property type="match status" value="1"/>
</dbReference>
<dbReference type="InterPro" id="IPR003141">
    <property type="entry name" value="Pol/His_phosphatase_N"/>
</dbReference>
<dbReference type="SUPFAM" id="SSF89550">
    <property type="entry name" value="PHP domain-like"/>
    <property type="match status" value="1"/>
</dbReference>
<accession>A0A1U9KA18</accession>
<dbReference type="Gene3D" id="3.20.20.140">
    <property type="entry name" value="Metal-dependent hydrolases"/>
    <property type="match status" value="1"/>
</dbReference>
<keyword evidence="3" id="KW-1185">Reference proteome</keyword>
<dbReference type="GO" id="GO:0035312">
    <property type="term" value="F:5'-3' DNA exonuclease activity"/>
    <property type="evidence" value="ECO:0007669"/>
    <property type="project" value="TreeGrafter"/>
</dbReference>
<sequence length="284" mass="31285">MIDLHCHTNVSDNSFSVEEVIAIAKQNGVTHLAVTDHDTTDGLPRAMQIGKRLGVEIIPGIEISAFDYKRNRRAHILGLFIEPGHKAIASLCEPLVEERQRVAREMVKKVKDAGYDISWEDVERLAAGSTGVYKQHIMHALLDNGYTDRIYGELYHQLFSKGGEGRKLGIAYVPVHYVDVHDAIGVIEEAGGLPVLAHPGQFNNFAAVEEWVDVGLVGIEVKHPLHGPKEEARARELAVQFDLVQTGGSDFHGFYSDTGASIGSKSVGPECMEQLKNLLMKRRG</sequence>
<dbReference type="SMART" id="SM00481">
    <property type="entry name" value="POLIIIAc"/>
    <property type="match status" value="1"/>
</dbReference>
<dbReference type="GO" id="GO:0004534">
    <property type="term" value="F:5'-3' RNA exonuclease activity"/>
    <property type="evidence" value="ECO:0007669"/>
    <property type="project" value="TreeGrafter"/>
</dbReference>
<dbReference type="OrthoDB" id="9804333at2"/>
<evidence type="ECO:0000313" key="3">
    <source>
        <dbReference type="Proteomes" id="UP000188603"/>
    </source>
</evidence>
<dbReference type="PANTHER" id="PTHR42924:SF3">
    <property type="entry name" value="POLYMERASE_HISTIDINOL PHOSPHATASE N-TERMINAL DOMAIN-CONTAINING PROTEIN"/>
    <property type="match status" value="1"/>
</dbReference>
<dbReference type="Gene3D" id="1.10.150.650">
    <property type="match status" value="1"/>
</dbReference>
<dbReference type="PANTHER" id="PTHR42924">
    <property type="entry name" value="EXONUCLEASE"/>
    <property type="match status" value="1"/>
</dbReference>
<dbReference type="InterPro" id="IPR016195">
    <property type="entry name" value="Pol/histidinol_Pase-like"/>
</dbReference>
<evidence type="ECO:0000259" key="1">
    <source>
        <dbReference type="SMART" id="SM00481"/>
    </source>
</evidence>
<dbReference type="STRING" id="1471761.B0W44_15275"/>
<dbReference type="RefSeq" id="WP_077720778.1">
    <property type="nucleotide sequence ID" value="NZ_CP019699.1"/>
</dbReference>
<dbReference type="Proteomes" id="UP000188603">
    <property type="component" value="Chromosome"/>
</dbReference>
<dbReference type="InterPro" id="IPR052018">
    <property type="entry name" value="PHP_domain"/>
</dbReference>
<organism evidence="2 3">
    <name type="scientific">Novibacillus thermophilus</name>
    <dbReference type="NCBI Taxonomy" id="1471761"/>
    <lineage>
        <taxon>Bacteria</taxon>
        <taxon>Bacillati</taxon>
        <taxon>Bacillota</taxon>
        <taxon>Bacilli</taxon>
        <taxon>Bacillales</taxon>
        <taxon>Thermoactinomycetaceae</taxon>
        <taxon>Novibacillus</taxon>
    </lineage>
</organism>
<gene>
    <name evidence="2" type="ORF">B0W44_15275</name>
</gene>
<reference evidence="2 3" key="1">
    <citation type="journal article" date="2015" name="Int. J. Syst. Evol. Microbiol.">
        <title>Novibacillus thermophilus gen. nov., sp. nov., a Gram-staining-negative and moderately thermophilic member of the family Thermoactinomycetaceae.</title>
        <authorList>
            <person name="Yang G."/>
            <person name="Chen J."/>
            <person name="Zhou S."/>
        </authorList>
    </citation>
    <scope>NUCLEOTIDE SEQUENCE [LARGE SCALE GENOMIC DNA]</scope>
    <source>
        <strain evidence="2 3">SG-1</strain>
    </source>
</reference>
<name>A0A1U9KA18_9BACL</name>
<proteinExistence type="predicted"/>